<evidence type="ECO:0000313" key="3">
    <source>
        <dbReference type="Proteomes" id="UP001480595"/>
    </source>
</evidence>
<protein>
    <submittedName>
        <fullName evidence="2">Uncharacterized protein</fullName>
    </submittedName>
</protein>
<evidence type="ECO:0000256" key="1">
    <source>
        <dbReference type="SAM" id="MobiDB-lite"/>
    </source>
</evidence>
<keyword evidence="3" id="KW-1185">Reference proteome</keyword>
<dbReference type="EMBL" id="JAQQWL010000009">
    <property type="protein sequence ID" value="KAK8058061.1"/>
    <property type="molecule type" value="Genomic_DNA"/>
</dbReference>
<dbReference type="Proteomes" id="UP001480595">
    <property type="component" value="Unassembled WGS sequence"/>
</dbReference>
<feature type="compositionally biased region" description="Polar residues" evidence="1">
    <location>
        <begin position="45"/>
        <end position="59"/>
    </location>
</feature>
<feature type="region of interest" description="Disordered" evidence="1">
    <location>
        <begin position="1"/>
        <end position="30"/>
    </location>
</feature>
<proteinExistence type="predicted"/>
<feature type="compositionally biased region" description="Low complexity" evidence="1">
    <location>
        <begin position="1"/>
        <end position="27"/>
    </location>
</feature>
<comment type="caution">
    <text evidence="2">The sequence shown here is derived from an EMBL/GenBank/DDBJ whole genome shotgun (WGS) entry which is preliminary data.</text>
</comment>
<sequence>MNPAAATTANAAPAPTPTISATPAYTTGTPGRNCLWRVSRSDFPSSTYHPVSTATTTHGPVSGIPFHEKAVSRSRYITPYEAN</sequence>
<name>A0ABR1UGM4_9PEZI</name>
<gene>
    <name evidence="2" type="ORF">PG994_008509</name>
</gene>
<feature type="region of interest" description="Disordered" evidence="1">
    <location>
        <begin position="45"/>
        <end position="65"/>
    </location>
</feature>
<organism evidence="2 3">
    <name type="scientific">Apiospora phragmitis</name>
    <dbReference type="NCBI Taxonomy" id="2905665"/>
    <lineage>
        <taxon>Eukaryota</taxon>
        <taxon>Fungi</taxon>
        <taxon>Dikarya</taxon>
        <taxon>Ascomycota</taxon>
        <taxon>Pezizomycotina</taxon>
        <taxon>Sordariomycetes</taxon>
        <taxon>Xylariomycetidae</taxon>
        <taxon>Amphisphaeriales</taxon>
        <taxon>Apiosporaceae</taxon>
        <taxon>Apiospora</taxon>
    </lineage>
</organism>
<reference evidence="2 3" key="1">
    <citation type="submission" date="2023-01" db="EMBL/GenBank/DDBJ databases">
        <title>Analysis of 21 Apiospora genomes using comparative genomics revels a genus with tremendous synthesis potential of carbohydrate active enzymes and secondary metabolites.</title>
        <authorList>
            <person name="Sorensen T."/>
        </authorList>
    </citation>
    <scope>NUCLEOTIDE SEQUENCE [LARGE SCALE GENOMIC DNA]</scope>
    <source>
        <strain evidence="2 3">CBS 135458</strain>
    </source>
</reference>
<evidence type="ECO:0000313" key="2">
    <source>
        <dbReference type="EMBL" id="KAK8058061.1"/>
    </source>
</evidence>
<dbReference type="GeneID" id="92092981"/>
<dbReference type="RefSeq" id="XP_066713507.1">
    <property type="nucleotide sequence ID" value="XM_066859918.1"/>
</dbReference>
<accession>A0ABR1UGM4</accession>